<gene>
    <name evidence="2" type="ORF">D5R81_11945</name>
</gene>
<dbReference type="AlphaFoldDB" id="A0A3A6TLI2"/>
<keyword evidence="2" id="KW-0378">Hydrolase</keyword>
<dbReference type="SUPFAM" id="SSF52540">
    <property type="entry name" value="P-loop containing nucleoside triphosphate hydrolases"/>
    <property type="match status" value="2"/>
</dbReference>
<reference evidence="2 3" key="1">
    <citation type="submission" date="2018-09" db="EMBL/GenBank/DDBJ databases">
        <title>Phylogeny of the Shewanellaceae, and recommendation for two new genera, Pseudoshewanella and Parashewanella.</title>
        <authorList>
            <person name="Wang G."/>
        </authorList>
    </citation>
    <scope>NUCLEOTIDE SEQUENCE [LARGE SCALE GENOMIC DNA]</scope>
    <source>
        <strain evidence="2 3">KCTC 22492</strain>
    </source>
</reference>
<organism evidence="2 3">
    <name type="scientific">Parashewanella spongiae</name>
    <dbReference type="NCBI Taxonomy" id="342950"/>
    <lineage>
        <taxon>Bacteria</taxon>
        <taxon>Pseudomonadati</taxon>
        <taxon>Pseudomonadota</taxon>
        <taxon>Gammaproteobacteria</taxon>
        <taxon>Alteromonadales</taxon>
        <taxon>Shewanellaceae</taxon>
        <taxon>Parashewanella</taxon>
    </lineage>
</organism>
<sequence>MKLRHWQTECINLAIQKYENGQKNFLTLASPGAGKTVMACGLANELLIQNLIDIIVCFSPSSVVCADFCSILEMVIGHRFDGLLGSKGQSLTYQSMQYLDDSFWQLFSDQRVFVIFDEIHHCAGSNTNDANVWGEQIILNIQGKAEFSIALTGTPWRSDTAPIVLSRYASRTSKIECDYVYGISRAVFDGVCRTPQIIAVDNDHISVTEKDGEKSFSSFNDLFSNSLFPYNKVIQNEKLLLHILKRANNKLDEVRTVNPAAGGLIVASSIEHVHKIALLMKTQLGEDSTTITYKEDDPTQLIRQYRNSSSKWVVSVGMISEGTNIPRLQVTCHLTKIKTEMHFRQILGRNMRMTDQQNQESIMFMPAEPKLVEYAYRIADDIPDEADIVILEKMTPSLCISGESENTSYQEPPIIADQGIELNNIEFECDATLPTVQTKNNSELTDNYEKTLNIFGKFKQETLELGLSPID</sequence>
<dbReference type="InterPro" id="IPR027417">
    <property type="entry name" value="P-loop_NTPase"/>
</dbReference>
<dbReference type="PANTHER" id="PTHR47396:SF1">
    <property type="entry name" value="ATP-DEPENDENT HELICASE IRC3-RELATED"/>
    <property type="match status" value="1"/>
</dbReference>
<keyword evidence="3" id="KW-1185">Reference proteome</keyword>
<dbReference type="InterPro" id="IPR050742">
    <property type="entry name" value="Helicase_Restrict-Modif_Enz"/>
</dbReference>
<dbReference type="InterPro" id="IPR006935">
    <property type="entry name" value="Helicase/UvrB_N"/>
</dbReference>
<evidence type="ECO:0000259" key="1">
    <source>
        <dbReference type="Pfam" id="PF04851"/>
    </source>
</evidence>
<name>A0A3A6TLI2_9GAMM</name>
<accession>A0A3A6TLI2</accession>
<proteinExistence type="predicted"/>
<evidence type="ECO:0000313" key="3">
    <source>
        <dbReference type="Proteomes" id="UP000273022"/>
    </source>
</evidence>
<dbReference type="EMBL" id="QYYH01000070">
    <property type="protein sequence ID" value="RJY13018.1"/>
    <property type="molecule type" value="Genomic_DNA"/>
</dbReference>
<evidence type="ECO:0000313" key="2">
    <source>
        <dbReference type="EMBL" id="RJY13018.1"/>
    </source>
</evidence>
<dbReference type="GO" id="GO:0004386">
    <property type="term" value="F:helicase activity"/>
    <property type="evidence" value="ECO:0007669"/>
    <property type="project" value="UniProtKB-KW"/>
</dbReference>
<dbReference type="GO" id="GO:0005829">
    <property type="term" value="C:cytosol"/>
    <property type="evidence" value="ECO:0007669"/>
    <property type="project" value="TreeGrafter"/>
</dbReference>
<dbReference type="GO" id="GO:0003677">
    <property type="term" value="F:DNA binding"/>
    <property type="evidence" value="ECO:0007669"/>
    <property type="project" value="InterPro"/>
</dbReference>
<keyword evidence="2" id="KW-0547">Nucleotide-binding</keyword>
<dbReference type="RefSeq" id="WP_121853864.1">
    <property type="nucleotide sequence ID" value="NZ_CP037952.1"/>
</dbReference>
<dbReference type="GO" id="GO:0005524">
    <property type="term" value="F:ATP binding"/>
    <property type="evidence" value="ECO:0007669"/>
    <property type="project" value="InterPro"/>
</dbReference>
<keyword evidence="2" id="KW-0067">ATP-binding</keyword>
<feature type="domain" description="Helicase/UvrB N-terminal" evidence="1">
    <location>
        <begin position="1"/>
        <end position="155"/>
    </location>
</feature>
<keyword evidence="2" id="KW-0347">Helicase</keyword>
<dbReference type="Gene3D" id="3.40.50.300">
    <property type="entry name" value="P-loop containing nucleotide triphosphate hydrolases"/>
    <property type="match status" value="2"/>
</dbReference>
<dbReference type="GO" id="GO:0016787">
    <property type="term" value="F:hydrolase activity"/>
    <property type="evidence" value="ECO:0007669"/>
    <property type="project" value="InterPro"/>
</dbReference>
<protein>
    <submittedName>
        <fullName evidence="2">DEAD/DEAH box helicase</fullName>
    </submittedName>
</protein>
<comment type="caution">
    <text evidence="2">The sequence shown here is derived from an EMBL/GenBank/DDBJ whole genome shotgun (WGS) entry which is preliminary data.</text>
</comment>
<dbReference type="OrthoDB" id="5165890at2"/>
<dbReference type="PANTHER" id="PTHR47396">
    <property type="entry name" value="TYPE I RESTRICTION ENZYME ECOKI R PROTEIN"/>
    <property type="match status" value="1"/>
</dbReference>
<dbReference type="Pfam" id="PF04851">
    <property type="entry name" value="ResIII"/>
    <property type="match status" value="1"/>
</dbReference>
<dbReference type="Proteomes" id="UP000273022">
    <property type="component" value="Unassembled WGS sequence"/>
</dbReference>